<dbReference type="EMBL" id="KB446536">
    <property type="protein sequence ID" value="EME47813.1"/>
    <property type="molecule type" value="Genomic_DNA"/>
</dbReference>
<reference evidence="2" key="1">
    <citation type="journal article" date="2012" name="PLoS Genet.">
        <title>The genomes of the fungal plant pathogens Cladosporium fulvum and Dothistroma septosporum reveal adaptation to different hosts and lifestyles but also signatures of common ancestry.</title>
        <authorList>
            <person name="de Wit P.J.G.M."/>
            <person name="van der Burgt A."/>
            <person name="Oekmen B."/>
            <person name="Stergiopoulos I."/>
            <person name="Abd-Elsalam K.A."/>
            <person name="Aerts A.L."/>
            <person name="Bahkali A.H."/>
            <person name="Beenen H.G."/>
            <person name="Chettri P."/>
            <person name="Cox M.P."/>
            <person name="Datema E."/>
            <person name="de Vries R.P."/>
            <person name="Dhillon B."/>
            <person name="Ganley A.R."/>
            <person name="Griffiths S.A."/>
            <person name="Guo Y."/>
            <person name="Hamelin R.C."/>
            <person name="Henrissat B."/>
            <person name="Kabir M.S."/>
            <person name="Jashni M.K."/>
            <person name="Kema G."/>
            <person name="Klaubauf S."/>
            <person name="Lapidus A."/>
            <person name="Levasseur A."/>
            <person name="Lindquist E."/>
            <person name="Mehrabi R."/>
            <person name="Ohm R.A."/>
            <person name="Owen T.J."/>
            <person name="Salamov A."/>
            <person name="Schwelm A."/>
            <person name="Schijlen E."/>
            <person name="Sun H."/>
            <person name="van den Burg H.A."/>
            <person name="van Ham R.C.H.J."/>
            <person name="Zhang S."/>
            <person name="Goodwin S.B."/>
            <person name="Grigoriev I.V."/>
            <person name="Collemare J."/>
            <person name="Bradshaw R.E."/>
        </authorList>
    </citation>
    <scope>NUCLEOTIDE SEQUENCE [LARGE SCALE GENOMIC DNA]</scope>
    <source>
        <strain evidence="2">NZE10 / CBS 128990</strain>
    </source>
</reference>
<evidence type="ECO:0000313" key="2">
    <source>
        <dbReference type="Proteomes" id="UP000016933"/>
    </source>
</evidence>
<dbReference type="AlphaFoldDB" id="N1PXT9"/>
<organism evidence="1 2">
    <name type="scientific">Dothistroma septosporum (strain NZE10 / CBS 128990)</name>
    <name type="common">Red band needle blight fungus</name>
    <name type="synonym">Mycosphaerella pini</name>
    <dbReference type="NCBI Taxonomy" id="675120"/>
    <lineage>
        <taxon>Eukaryota</taxon>
        <taxon>Fungi</taxon>
        <taxon>Dikarya</taxon>
        <taxon>Ascomycota</taxon>
        <taxon>Pezizomycotina</taxon>
        <taxon>Dothideomycetes</taxon>
        <taxon>Dothideomycetidae</taxon>
        <taxon>Mycosphaerellales</taxon>
        <taxon>Mycosphaerellaceae</taxon>
        <taxon>Dothistroma</taxon>
    </lineage>
</organism>
<keyword evidence="2" id="KW-1185">Reference proteome</keyword>
<protein>
    <submittedName>
        <fullName evidence="1">Uncharacterized protein</fullName>
    </submittedName>
</protein>
<gene>
    <name evidence="1" type="ORF">DOTSEDRAFT_69672</name>
</gene>
<sequence length="181" mass="19909">MSNVGSVRGQQTARVFMGQGASSSNQTFAACIGLGRSDLRDKVFGILGLCKPAPPDRGLDRLTRPGYGKSTLEVMRDAIRYCLATFNTSSPKPFMLPAISQREEDLANDNHLCWTPVYDREGDFTVDESPLFAHHQLAQTKQFNVDLDLLTNADDPNVLLLMGRTLDTIEHLSPVLTRGIA</sequence>
<dbReference type="Proteomes" id="UP000016933">
    <property type="component" value="Unassembled WGS sequence"/>
</dbReference>
<name>N1PXT9_DOTSN</name>
<reference evidence="1 2" key="2">
    <citation type="journal article" date="2012" name="PLoS Pathog.">
        <title>Diverse lifestyles and strategies of plant pathogenesis encoded in the genomes of eighteen Dothideomycetes fungi.</title>
        <authorList>
            <person name="Ohm R.A."/>
            <person name="Feau N."/>
            <person name="Henrissat B."/>
            <person name="Schoch C.L."/>
            <person name="Horwitz B.A."/>
            <person name="Barry K.W."/>
            <person name="Condon B.J."/>
            <person name="Copeland A.C."/>
            <person name="Dhillon B."/>
            <person name="Glaser F."/>
            <person name="Hesse C.N."/>
            <person name="Kosti I."/>
            <person name="LaButti K."/>
            <person name="Lindquist E.A."/>
            <person name="Lucas S."/>
            <person name="Salamov A.A."/>
            <person name="Bradshaw R.E."/>
            <person name="Ciuffetti L."/>
            <person name="Hamelin R.C."/>
            <person name="Kema G.H.J."/>
            <person name="Lawrence C."/>
            <person name="Scott J.A."/>
            <person name="Spatafora J.W."/>
            <person name="Turgeon B.G."/>
            <person name="de Wit P.J.G.M."/>
            <person name="Zhong S."/>
            <person name="Goodwin S.B."/>
            <person name="Grigoriev I.V."/>
        </authorList>
    </citation>
    <scope>NUCLEOTIDE SEQUENCE [LARGE SCALE GENOMIC DNA]</scope>
    <source>
        <strain evidence="2">NZE10 / CBS 128990</strain>
    </source>
</reference>
<accession>N1PXT9</accession>
<evidence type="ECO:0000313" key="1">
    <source>
        <dbReference type="EMBL" id="EME47813.1"/>
    </source>
</evidence>
<dbReference type="HOGENOM" id="CLU_1488979_0_0_1"/>
<dbReference type="OrthoDB" id="3626637at2759"/>
<proteinExistence type="predicted"/>